<dbReference type="AlphaFoldDB" id="A0A2R7Y9A7"/>
<proteinExistence type="predicted"/>
<accession>A0A2R7Y9A7</accession>
<dbReference type="Gene3D" id="2.10.260.10">
    <property type="match status" value="1"/>
</dbReference>
<reference evidence="3" key="2">
    <citation type="journal article" date="2018" name="Syst. Appl. Microbiol.">
        <title>A new symbiotic nanoarchaeote (Candidatus Nanoclepta minutus) and its host (Zestosphaera tikiterensis gen. nov., sp. nov.) from a New Zealand hot spring.</title>
        <authorList>
            <person name="St John E."/>
            <person name="Liu Y."/>
            <person name="Podar M."/>
            <person name="Stott M.B."/>
            <person name="Meneghin J."/>
            <person name="Chen Z."/>
            <person name="Lagutin K."/>
            <person name="Mitchell K."/>
            <person name="Reysenbach A.L."/>
        </authorList>
    </citation>
    <scope>NUCLEOTIDE SEQUENCE [LARGE SCALE GENOMIC DNA]</scope>
    <source>
        <strain evidence="3">NZ3</strain>
    </source>
</reference>
<feature type="domain" description="SpoVT-AbrB" evidence="2">
    <location>
        <begin position="1"/>
        <end position="47"/>
    </location>
</feature>
<dbReference type="InterPro" id="IPR007159">
    <property type="entry name" value="SpoVT-AbrB_dom"/>
</dbReference>
<keyword evidence="1" id="KW-0175">Coiled coil</keyword>
<evidence type="ECO:0000256" key="1">
    <source>
        <dbReference type="SAM" id="Coils"/>
    </source>
</evidence>
<dbReference type="EMBL" id="NBVN01000001">
    <property type="protein sequence ID" value="PUA33909.1"/>
    <property type="molecule type" value="Genomic_DNA"/>
</dbReference>
<dbReference type="GO" id="GO:0003677">
    <property type="term" value="F:DNA binding"/>
    <property type="evidence" value="ECO:0007669"/>
    <property type="project" value="InterPro"/>
</dbReference>
<dbReference type="SUPFAM" id="SSF89447">
    <property type="entry name" value="AbrB/MazE/MraZ-like"/>
    <property type="match status" value="1"/>
</dbReference>
<organism evidence="3 4">
    <name type="scientific">Zestosphaera tikiterensis</name>
    <dbReference type="NCBI Taxonomy" id="1973259"/>
    <lineage>
        <taxon>Archaea</taxon>
        <taxon>Thermoproteota</taxon>
        <taxon>Thermoprotei</taxon>
        <taxon>Desulfurococcales</taxon>
        <taxon>Desulfurococcaceae</taxon>
        <taxon>Zestosphaera</taxon>
    </lineage>
</organism>
<reference evidence="3" key="1">
    <citation type="submission" date="2017-04" db="EMBL/GenBank/DDBJ databases">
        <authorList>
            <person name="Afonso C.L."/>
            <person name="Miller P.J."/>
            <person name="Scott M.A."/>
            <person name="Spackman E."/>
            <person name="Goraichik I."/>
            <person name="Dimitrov K.M."/>
            <person name="Suarez D.L."/>
            <person name="Swayne D.E."/>
        </authorList>
    </citation>
    <scope>NUCLEOTIDE SEQUENCE</scope>
    <source>
        <strain evidence="3">NZ3</strain>
    </source>
</reference>
<gene>
    <name evidence="3" type="ORF">B7O98_00360</name>
</gene>
<evidence type="ECO:0000313" key="4">
    <source>
        <dbReference type="Proteomes" id="UP000244093"/>
    </source>
</evidence>
<dbReference type="PROSITE" id="PS51740">
    <property type="entry name" value="SPOVT_ABRB"/>
    <property type="match status" value="1"/>
</dbReference>
<name>A0A2R7Y9A7_9CREN</name>
<dbReference type="Proteomes" id="UP000244093">
    <property type="component" value="Unassembled WGS sequence"/>
</dbReference>
<evidence type="ECO:0000259" key="2">
    <source>
        <dbReference type="PROSITE" id="PS51740"/>
    </source>
</evidence>
<protein>
    <recommendedName>
        <fullName evidence="2">SpoVT-AbrB domain-containing protein</fullName>
    </recommendedName>
</protein>
<evidence type="ECO:0000313" key="3">
    <source>
        <dbReference type="EMBL" id="PUA33909.1"/>
    </source>
</evidence>
<comment type="caution">
    <text evidence="3">The sequence shown here is derived from an EMBL/GenBank/DDBJ whole genome shotgun (WGS) entry which is preliminary data.</text>
</comment>
<dbReference type="Pfam" id="PF04014">
    <property type="entry name" value="MazE_antitoxin"/>
    <property type="match status" value="1"/>
</dbReference>
<feature type="coiled-coil region" evidence="1">
    <location>
        <begin position="51"/>
        <end position="85"/>
    </location>
</feature>
<sequence>MEMVVIDRKGRIVIPSRVRKKLNLKDGDRLLVLNVKDDILVLKKIDVEKILRDIAREVAKAELDLEGLTREVEEEANKIAKEKISTRY</sequence>
<dbReference type="SMART" id="SM00966">
    <property type="entry name" value="SpoVT_AbrB"/>
    <property type="match status" value="1"/>
</dbReference>
<dbReference type="NCBIfam" id="TIGR01439">
    <property type="entry name" value="lp_hng_hel_AbrB"/>
    <property type="match status" value="1"/>
</dbReference>
<dbReference type="InterPro" id="IPR037914">
    <property type="entry name" value="SpoVT-AbrB_sf"/>
</dbReference>